<dbReference type="Gene3D" id="1.10.260.40">
    <property type="entry name" value="lambda repressor-like DNA-binding domains"/>
    <property type="match status" value="1"/>
</dbReference>
<accession>A0A7W8BRW8</accession>
<keyword evidence="3" id="KW-1185">Reference proteome</keyword>
<dbReference type="InterPro" id="IPR010982">
    <property type="entry name" value="Lambda_DNA-bd_dom_sf"/>
</dbReference>
<evidence type="ECO:0000313" key="2">
    <source>
        <dbReference type="EMBL" id="MBB5128484.1"/>
    </source>
</evidence>
<keyword evidence="2" id="KW-0238">DNA-binding</keyword>
<dbReference type="EMBL" id="JACHJE010000013">
    <property type="protein sequence ID" value="MBB5128484.1"/>
    <property type="molecule type" value="Genomic_DNA"/>
</dbReference>
<dbReference type="InterPro" id="IPR001387">
    <property type="entry name" value="Cro/C1-type_HTH"/>
</dbReference>
<dbReference type="PROSITE" id="PS50943">
    <property type="entry name" value="HTH_CROC1"/>
    <property type="match status" value="1"/>
</dbReference>
<name>A0A7W8BRW8_9ACTN</name>
<dbReference type="AlphaFoldDB" id="A0A7W8BRW8"/>
<dbReference type="CDD" id="cd00093">
    <property type="entry name" value="HTH_XRE"/>
    <property type="match status" value="1"/>
</dbReference>
<organism evidence="2 3">
    <name type="scientific">Streptomyces griseoloalbus</name>
    <dbReference type="NCBI Taxonomy" id="67303"/>
    <lineage>
        <taxon>Bacteria</taxon>
        <taxon>Bacillati</taxon>
        <taxon>Actinomycetota</taxon>
        <taxon>Actinomycetes</taxon>
        <taxon>Kitasatosporales</taxon>
        <taxon>Streptomycetaceae</taxon>
        <taxon>Streptomyces</taxon>
    </lineage>
</organism>
<dbReference type="SMART" id="SM00530">
    <property type="entry name" value="HTH_XRE"/>
    <property type="match status" value="1"/>
</dbReference>
<dbReference type="Proteomes" id="UP000568022">
    <property type="component" value="Unassembled WGS sequence"/>
</dbReference>
<feature type="domain" description="HTH cro/C1-type" evidence="1">
    <location>
        <begin position="19"/>
        <end position="63"/>
    </location>
</feature>
<dbReference type="SUPFAM" id="SSF47413">
    <property type="entry name" value="lambda repressor-like DNA-binding domains"/>
    <property type="match status" value="1"/>
</dbReference>
<protein>
    <submittedName>
        <fullName evidence="2">DNA-binding transcriptional regulator YdaS (Cro superfamily)</fullName>
    </submittedName>
</protein>
<dbReference type="GO" id="GO:0003677">
    <property type="term" value="F:DNA binding"/>
    <property type="evidence" value="ECO:0007669"/>
    <property type="project" value="UniProtKB-KW"/>
</dbReference>
<comment type="caution">
    <text evidence="2">The sequence shown here is derived from an EMBL/GenBank/DDBJ whole genome shotgun (WGS) entry which is preliminary data.</text>
</comment>
<dbReference type="Pfam" id="PF01381">
    <property type="entry name" value="HTH_3"/>
    <property type="match status" value="1"/>
</dbReference>
<sequence>MAFDLTALRVSALDKGDTTAAAISRRIGVPYATVIRWTSGRGVPAGPALAAIERAYGITPARLFPVDA</sequence>
<reference evidence="2 3" key="1">
    <citation type="submission" date="2020-08" db="EMBL/GenBank/DDBJ databases">
        <title>Genomic Encyclopedia of Type Strains, Phase III (KMG-III): the genomes of soil and plant-associated and newly described type strains.</title>
        <authorList>
            <person name="Whitman W."/>
        </authorList>
    </citation>
    <scope>NUCLEOTIDE SEQUENCE [LARGE SCALE GENOMIC DNA]</scope>
    <source>
        <strain evidence="2 3">CECT 3226</strain>
    </source>
</reference>
<proteinExistence type="predicted"/>
<gene>
    <name evidence="2" type="ORF">FHS32_005259</name>
</gene>
<evidence type="ECO:0000259" key="1">
    <source>
        <dbReference type="PROSITE" id="PS50943"/>
    </source>
</evidence>
<evidence type="ECO:0000313" key="3">
    <source>
        <dbReference type="Proteomes" id="UP000568022"/>
    </source>
</evidence>